<evidence type="ECO:0000313" key="3">
    <source>
        <dbReference type="Proteomes" id="UP000299102"/>
    </source>
</evidence>
<evidence type="ECO:0000313" key="2">
    <source>
        <dbReference type="EMBL" id="GBP44113.1"/>
    </source>
</evidence>
<keyword evidence="3" id="KW-1185">Reference proteome</keyword>
<protein>
    <submittedName>
        <fullName evidence="2">Uncharacterized protein</fullName>
    </submittedName>
</protein>
<comment type="caution">
    <text evidence="2">The sequence shown here is derived from an EMBL/GenBank/DDBJ whole genome shotgun (WGS) entry which is preliminary data.</text>
</comment>
<proteinExistence type="predicted"/>
<feature type="compositionally biased region" description="Pro residues" evidence="1">
    <location>
        <begin position="34"/>
        <end position="46"/>
    </location>
</feature>
<accession>A0A4C1VZ82</accession>
<feature type="region of interest" description="Disordered" evidence="1">
    <location>
        <begin position="28"/>
        <end position="50"/>
    </location>
</feature>
<evidence type="ECO:0000256" key="1">
    <source>
        <dbReference type="SAM" id="MobiDB-lite"/>
    </source>
</evidence>
<name>A0A4C1VZ82_EUMVA</name>
<dbReference type="AlphaFoldDB" id="A0A4C1VZ82"/>
<dbReference type="Proteomes" id="UP000299102">
    <property type="component" value="Unassembled WGS sequence"/>
</dbReference>
<gene>
    <name evidence="2" type="ORF">EVAR_81434_1</name>
</gene>
<sequence length="122" mass="13693">MFQIDVFTRPMFIDNAHPELSRIMSGGRTIPLPLRAPGPPAPAPRRSPPRAARRVVRCFFTIFRTTWHTALGTRPGRACGDERQQAVVGDQADLRTETIERTGYEDNKSFESHIANIPHVEG</sequence>
<dbReference type="EMBL" id="BGZK01000447">
    <property type="protein sequence ID" value="GBP44113.1"/>
    <property type="molecule type" value="Genomic_DNA"/>
</dbReference>
<organism evidence="2 3">
    <name type="scientific">Eumeta variegata</name>
    <name type="common">Bagworm moth</name>
    <name type="synonym">Eumeta japonica</name>
    <dbReference type="NCBI Taxonomy" id="151549"/>
    <lineage>
        <taxon>Eukaryota</taxon>
        <taxon>Metazoa</taxon>
        <taxon>Ecdysozoa</taxon>
        <taxon>Arthropoda</taxon>
        <taxon>Hexapoda</taxon>
        <taxon>Insecta</taxon>
        <taxon>Pterygota</taxon>
        <taxon>Neoptera</taxon>
        <taxon>Endopterygota</taxon>
        <taxon>Lepidoptera</taxon>
        <taxon>Glossata</taxon>
        <taxon>Ditrysia</taxon>
        <taxon>Tineoidea</taxon>
        <taxon>Psychidae</taxon>
        <taxon>Oiketicinae</taxon>
        <taxon>Eumeta</taxon>
    </lineage>
</organism>
<reference evidence="2 3" key="1">
    <citation type="journal article" date="2019" name="Commun. Biol.">
        <title>The bagworm genome reveals a unique fibroin gene that provides high tensile strength.</title>
        <authorList>
            <person name="Kono N."/>
            <person name="Nakamura H."/>
            <person name="Ohtoshi R."/>
            <person name="Tomita M."/>
            <person name="Numata K."/>
            <person name="Arakawa K."/>
        </authorList>
    </citation>
    <scope>NUCLEOTIDE SEQUENCE [LARGE SCALE GENOMIC DNA]</scope>
</reference>